<evidence type="ECO:0000256" key="1">
    <source>
        <dbReference type="ARBA" id="ARBA00022857"/>
    </source>
</evidence>
<dbReference type="SUPFAM" id="SSF51735">
    <property type="entry name" value="NAD(P)-binding Rossmann-fold domains"/>
    <property type="match status" value="1"/>
</dbReference>
<keyword evidence="5" id="KW-1185">Reference proteome</keyword>
<sequence length="252" mass="25063">MTDKQVGQRVAAFTPGGGLAEVALANAEVTVSVPDGIPLETAASAPLVVSTAVLLLTERARIRLGETVLMHSASGGLGSVVSQLAATLGSGRRIGTVGRAGKIADGLAAGWDDVFARDDDLAEAVHKVAPGGVDVILDPTGTGLLDLDLSLAAPGGRVVLFGNAAGGTPAPLPQAGRLIGGNVGIIGFSMSRLTASNPRAAAEALTNGFELIARGSVRPDITVVESLGSVAPVHDLLAGGLGRGKYVVQVGT</sequence>
<dbReference type="EMBL" id="JAUSUT010000001">
    <property type="protein sequence ID" value="MDQ0376174.1"/>
    <property type="molecule type" value="Genomic_DNA"/>
</dbReference>
<evidence type="ECO:0000259" key="3">
    <source>
        <dbReference type="SMART" id="SM00829"/>
    </source>
</evidence>
<dbReference type="Proteomes" id="UP001229651">
    <property type="component" value="Unassembled WGS sequence"/>
</dbReference>
<dbReference type="EC" id="1.6.5.5" evidence="4"/>
<gene>
    <name evidence="4" type="ORF">FB470_000168</name>
</gene>
<evidence type="ECO:0000313" key="5">
    <source>
        <dbReference type="Proteomes" id="UP001229651"/>
    </source>
</evidence>
<dbReference type="SMART" id="SM00829">
    <property type="entry name" value="PKS_ER"/>
    <property type="match status" value="1"/>
</dbReference>
<evidence type="ECO:0000313" key="4">
    <source>
        <dbReference type="EMBL" id="MDQ0376174.1"/>
    </source>
</evidence>
<dbReference type="InterPro" id="IPR011032">
    <property type="entry name" value="GroES-like_sf"/>
</dbReference>
<dbReference type="InterPro" id="IPR013149">
    <property type="entry name" value="ADH-like_C"/>
</dbReference>
<comment type="caution">
    <text evidence="4">The sequence shown here is derived from an EMBL/GenBank/DDBJ whole genome shotgun (WGS) entry which is preliminary data.</text>
</comment>
<dbReference type="InterPro" id="IPR020843">
    <property type="entry name" value="ER"/>
</dbReference>
<reference evidence="4 5" key="1">
    <citation type="submission" date="2023-07" db="EMBL/GenBank/DDBJ databases">
        <title>Sequencing the genomes of 1000 actinobacteria strains.</title>
        <authorList>
            <person name="Klenk H.-P."/>
        </authorList>
    </citation>
    <scope>NUCLEOTIDE SEQUENCE [LARGE SCALE GENOMIC DNA]</scope>
    <source>
        <strain evidence="4 5">DSM 45805</strain>
    </source>
</reference>
<keyword evidence="1" id="KW-0521">NADP</keyword>
<dbReference type="Pfam" id="PF00107">
    <property type="entry name" value="ADH_zinc_N"/>
    <property type="match status" value="1"/>
</dbReference>
<dbReference type="RefSeq" id="WP_306987898.1">
    <property type="nucleotide sequence ID" value="NZ_JAUSUT010000001.1"/>
</dbReference>
<evidence type="ECO:0000256" key="2">
    <source>
        <dbReference type="ARBA" id="ARBA00023002"/>
    </source>
</evidence>
<proteinExistence type="predicted"/>
<dbReference type="InterPro" id="IPR036291">
    <property type="entry name" value="NAD(P)-bd_dom_sf"/>
</dbReference>
<dbReference type="SUPFAM" id="SSF50129">
    <property type="entry name" value="GroES-like"/>
    <property type="match status" value="1"/>
</dbReference>
<keyword evidence="2 4" id="KW-0560">Oxidoreductase</keyword>
<dbReference type="PANTHER" id="PTHR48106">
    <property type="entry name" value="QUINONE OXIDOREDUCTASE PIG3-RELATED"/>
    <property type="match status" value="1"/>
</dbReference>
<name>A0ABU0ELL0_9PSEU</name>
<dbReference type="Gene3D" id="3.90.180.10">
    <property type="entry name" value="Medium-chain alcohol dehydrogenases, catalytic domain"/>
    <property type="match status" value="1"/>
</dbReference>
<protein>
    <submittedName>
        <fullName evidence="4">NADPH2:quinone reductase</fullName>
        <ecNumber evidence="4">1.6.5.5</ecNumber>
    </submittedName>
</protein>
<organism evidence="4 5">
    <name type="scientific">Amycolatopsis thermophila</name>
    <dbReference type="NCBI Taxonomy" id="206084"/>
    <lineage>
        <taxon>Bacteria</taxon>
        <taxon>Bacillati</taxon>
        <taxon>Actinomycetota</taxon>
        <taxon>Actinomycetes</taxon>
        <taxon>Pseudonocardiales</taxon>
        <taxon>Pseudonocardiaceae</taxon>
        <taxon>Amycolatopsis</taxon>
    </lineage>
</organism>
<accession>A0ABU0ELL0</accession>
<dbReference type="GO" id="GO:0003960">
    <property type="term" value="F:quinone reductase (NADPH) activity"/>
    <property type="evidence" value="ECO:0007669"/>
    <property type="project" value="UniProtKB-EC"/>
</dbReference>
<feature type="domain" description="Enoyl reductase (ER)" evidence="3">
    <location>
        <begin position="1"/>
        <end position="248"/>
    </location>
</feature>